<evidence type="ECO:0000259" key="7">
    <source>
        <dbReference type="Pfam" id="PF08340"/>
    </source>
</evidence>
<evidence type="ECO:0000256" key="2">
    <source>
        <dbReference type="ARBA" id="ARBA00022722"/>
    </source>
</evidence>
<sequence>MIKSMTAFGRGEYQQGDTRYFAEIRALNNRHRDIILRIPKNHQPLEEGLRAIISARIRRGRIEVSFQIERGREEVPYDVELNIPLLESYLKIFKQLASLSGLDQEIRLESLLQLKDVILIKPETGDMEEIQEGLHRVLFMSLDSLDEMRIKEGDAIEKDFIKRLNRLDSHVDNVQVRAPELNETYRKRLTEKVDNMINGVEIDQTRLAQEIAFLAERSDITEEIVRIKSHLKQFREYLSLGDAVGRRLDFLIQEINREVNTLGVKGSDTIISMTVVEMKAELEKLREQVQNVE</sequence>
<accession>A0A8J6T5V0</accession>
<evidence type="ECO:0000259" key="6">
    <source>
        <dbReference type="Pfam" id="PF03755"/>
    </source>
</evidence>
<comment type="similarity">
    <text evidence="5">Belongs to the YicC/YloC family.</text>
</comment>
<dbReference type="GO" id="GO:0016787">
    <property type="term" value="F:hydrolase activity"/>
    <property type="evidence" value="ECO:0007669"/>
    <property type="project" value="UniProtKB-KW"/>
</dbReference>
<keyword evidence="3" id="KW-0255">Endonuclease</keyword>
<evidence type="ECO:0000256" key="3">
    <source>
        <dbReference type="ARBA" id="ARBA00022759"/>
    </source>
</evidence>
<comment type="cofactor">
    <cofactor evidence="1">
        <name>a divalent metal cation</name>
        <dbReference type="ChEBI" id="CHEBI:60240"/>
    </cofactor>
</comment>
<dbReference type="InterPro" id="IPR013527">
    <property type="entry name" value="YicC-like_N"/>
</dbReference>
<dbReference type="NCBIfam" id="TIGR00255">
    <property type="entry name" value="YicC/YloC family endoribonuclease"/>
    <property type="match status" value="1"/>
</dbReference>
<evidence type="ECO:0000256" key="1">
    <source>
        <dbReference type="ARBA" id="ARBA00001968"/>
    </source>
</evidence>
<feature type="domain" description="Endoribonuclease YicC-like C-terminal" evidence="7">
    <location>
        <begin position="175"/>
        <end position="293"/>
    </location>
</feature>
<keyword evidence="2" id="KW-0540">Nuclease</keyword>
<dbReference type="InterPro" id="IPR005229">
    <property type="entry name" value="YicC/YloC-like"/>
</dbReference>
<dbReference type="GO" id="GO:0004521">
    <property type="term" value="F:RNA endonuclease activity"/>
    <property type="evidence" value="ECO:0007669"/>
    <property type="project" value="InterPro"/>
</dbReference>
<dbReference type="PANTHER" id="PTHR30636:SF3">
    <property type="entry name" value="UPF0701 PROTEIN YICC"/>
    <property type="match status" value="1"/>
</dbReference>
<dbReference type="Pfam" id="PF08340">
    <property type="entry name" value="YicC-like_C"/>
    <property type="match status" value="1"/>
</dbReference>
<dbReference type="Pfam" id="PF03755">
    <property type="entry name" value="YicC-like_N"/>
    <property type="match status" value="1"/>
</dbReference>
<dbReference type="InterPro" id="IPR013551">
    <property type="entry name" value="YicC-like_C"/>
</dbReference>
<protein>
    <submittedName>
        <fullName evidence="8">YicC family protein</fullName>
    </submittedName>
</protein>
<feature type="domain" description="Endoribonuclease YicC-like N-terminal" evidence="6">
    <location>
        <begin position="2"/>
        <end position="157"/>
    </location>
</feature>
<keyword evidence="4" id="KW-0378">Hydrolase</keyword>
<proteinExistence type="inferred from homology"/>
<dbReference type="Proteomes" id="UP000650524">
    <property type="component" value="Unassembled WGS sequence"/>
</dbReference>
<dbReference type="EMBL" id="JACNJD010000160">
    <property type="protein sequence ID" value="MBC8176781.1"/>
    <property type="molecule type" value="Genomic_DNA"/>
</dbReference>
<evidence type="ECO:0000256" key="4">
    <source>
        <dbReference type="ARBA" id="ARBA00022801"/>
    </source>
</evidence>
<evidence type="ECO:0000313" key="8">
    <source>
        <dbReference type="EMBL" id="MBC8176781.1"/>
    </source>
</evidence>
<evidence type="ECO:0000256" key="5">
    <source>
        <dbReference type="ARBA" id="ARBA00035648"/>
    </source>
</evidence>
<dbReference type="AlphaFoldDB" id="A0A8J6T5V0"/>
<comment type="caution">
    <text evidence="8">The sequence shown here is derived from an EMBL/GenBank/DDBJ whole genome shotgun (WGS) entry which is preliminary data.</text>
</comment>
<dbReference type="PANTHER" id="PTHR30636">
    <property type="entry name" value="UPF0701 PROTEIN YICC"/>
    <property type="match status" value="1"/>
</dbReference>
<organism evidence="8 9">
    <name type="scientific">Candidatus Desulfacyla euxinica</name>
    <dbReference type="NCBI Taxonomy" id="2841693"/>
    <lineage>
        <taxon>Bacteria</taxon>
        <taxon>Deltaproteobacteria</taxon>
        <taxon>Candidatus Desulfacyla</taxon>
    </lineage>
</organism>
<name>A0A8J6T5V0_9DELT</name>
<reference evidence="8 9" key="1">
    <citation type="submission" date="2020-08" db="EMBL/GenBank/DDBJ databases">
        <title>Bridging the membrane lipid divide: bacteria of the FCB group superphylum have the potential to synthesize archaeal ether lipids.</title>
        <authorList>
            <person name="Villanueva L."/>
            <person name="Von Meijenfeldt F.A.B."/>
            <person name="Westbye A.B."/>
            <person name="Yadav S."/>
            <person name="Hopmans E.C."/>
            <person name="Dutilh B.E."/>
            <person name="Sinninghe Damste J.S."/>
        </authorList>
    </citation>
    <scope>NUCLEOTIDE SEQUENCE [LARGE SCALE GENOMIC DNA]</scope>
    <source>
        <strain evidence="8">NIOZ-UU27</strain>
    </source>
</reference>
<gene>
    <name evidence="8" type="ORF">H8E19_05200</name>
</gene>
<evidence type="ECO:0000313" key="9">
    <source>
        <dbReference type="Proteomes" id="UP000650524"/>
    </source>
</evidence>